<sequence>MNTFALKDVALTFNEMKDAFEPDSLYLWIRDVLTMATCNSLLGSHNPMKSDKSLVEALWDFDAGVFLLVLNIMPSIVAPKTYKARETLQAALRRYYGTNHDLEPDVAELIKVRAAYYKKYDLGTDDTGNFELALLNVSTANAIPTVLWLVAFIVSEPAPIASIREELQAVIIISEPKNGKLSSYREVIRLINSQLGTRRVMADTIISDEKSTYLLRKGWDIQIPAGVPHRSTEVWGPNAASFDARRFMKLDTKGAMSEKAKEEKQAYIPLGGGKNLCPGRNFAFAEMLGFIATLIEGFDVKAKDGGLITVPYVPRTPHAVTVSKPVGKGLEMGAKITRRAGWEDVVWQYIT</sequence>
<dbReference type="EMBL" id="FJUW01000020">
    <property type="protein sequence ID" value="CZT00740.1"/>
    <property type="molecule type" value="Genomic_DNA"/>
</dbReference>
<proteinExistence type="inferred from homology"/>
<keyword evidence="3 5" id="KW-0479">Metal-binding</keyword>
<evidence type="ECO:0000256" key="3">
    <source>
        <dbReference type="ARBA" id="ARBA00022723"/>
    </source>
</evidence>
<evidence type="ECO:0000256" key="4">
    <source>
        <dbReference type="ARBA" id="ARBA00023004"/>
    </source>
</evidence>
<protein>
    <submittedName>
        <fullName evidence="6">Related to cytochrome P450 7B1</fullName>
    </submittedName>
</protein>
<dbReference type="PANTHER" id="PTHR47582:SF1">
    <property type="entry name" value="P450, PUTATIVE (EUROFUNG)-RELATED"/>
    <property type="match status" value="1"/>
</dbReference>
<dbReference type="PRINTS" id="PR00465">
    <property type="entry name" value="EP450IV"/>
</dbReference>
<keyword evidence="5" id="KW-0349">Heme</keyword>
<comment type="caution">
    <text evidence="6">The sequence shown here is derived from an EMBL/GenBank/DDBJ whole genome shotgun (WGS) entry which is preliminary data.</text>
</comment>
<dbReference type="InterPro" id="IPR036396">
    <property type="entry name" value="Cyt_P450_sf"/>
</dbReference>
<feature type="binding site" description="axial binding residue" evidence="5">
    <location>
        <position position="277"/>
    </location>
    <ligand>
        <name>heme</name>
        <dbReference type="ChEBI" id="CHEBI:30413"/>
    </ligand>
    <ligandPart>
        <name>Fe</name>
        <dbReference type="ChEBI" id="CHEBI:18248"/>
    </ligandPart>
</feature>
<dbReference type="Proteomes" id="UP000178129">
    <property type="component" value="Unassembled WGS sequence"/>
</dbReference>
<comment type="similarity">
    <text evidence="2">Belongs to the cytochrome P450 family.</text>
</comment>
<dbReference type="GO" id="GO:0016705">
    <property type="term" value="F:oxidoreductase activity, acting on paired donors, with incorporation or reduction of molecular oxygen"/>
    <property type="evidence" value="ECO:0007669"/>
    <property type="project" value="InterPro"/>
</dbReference>
<comment type="cofactor">
    <cofactor evidence="1 5">
        <name>heme</name>
        <dbReference type="ChEBI" id="CHEBI:30413"/>
    </cofactor>
</comment>
<dbReference type="SUPFAM" id="SSF48264">
    <property type="entry name" value="Cytochrome P450"/>
    <property type="match status" value="1"/>
</dbReference>
<evidence type="ECO:0000256" key="5">
    <source>
        <dbReference type="PIRSR" id="PIRSR602403-1"/>
    </source>
</evidence>
<dbReference type="Pfam" id="PF00067">
    <property type="entry name" value="p450"/>
    <property type="match status" value="1"/>
</dbReference>
<dbReference type="AlphaFoldDB" id="A0A1E1KRX8"/>
<evidence type="ECO:0000256" key="2">
    <source>
        <dbReference type="ARBA" id="ARBA00010617"/>
    </source>
</evidence>
<evidence type="ECO:0000256" key="1">
    <source>
        <dbReference type="ARBA" id="ARBA00001971"/>
    </source>
</evidence>
<organism evidence="6 7">
    <name type="scientific">Rhynchosporium graminicola</name>
    <dbReference type="NCBI Taxonomy" id="2792576"/>
    <lineage>
        <taxon>Eukaryota</taxon>
        <taxon>Fungi</taxon>
        <taxon>Dikarya</taxon>
        <taxon>Ascomycota</taxon>
        <taxon>Pezizomycotina</taxon>
        <taxon>Leotiomycetes</taxon>
        <taxon>Helotiales</taxon>
        <taxon>Ploettnerulaceae</taxon>
        <taxon>Rhynchosporium</taxon>
    </lineage>
</organism>
<evidence type="ECO:0000313" key="7">
    <source>
        <dbReference type="Proteomes" id="UP000178129"/>
    </source>
</evidence>
<gene>
    <name evidence="6" type="ORF">RCO7_03099</name>
</gene>
<dbReference type="PANTHER" id="PTHR47582">
    <property type="entry name" value="P450, PUTATIVE (EUROFUNG)-RELATED"/>
    <property type="match status" value="1"/>
</dbReference>
<dbReference type="GO" id="GO:0004497">
    <property type="term" value="F:monooxygenase activity"/>
    <property type="evidence" value="ECO:0007669"/>
    <property type="project" value="InterPro"/>
</dbReference>
<dbReference type="InterPro" id="IPR001128">
    <property type="entry name" value="Cyt_P450"/>
</dbReference>
<keyword evidence="7" id="KW-1185">Reference proteome</keyword>
<accession>A0A1E1KRX8</accession>
<dbReference type="CDD" id="cd11040">
    <property type="entry name" value="CYP7_CYP8-like"/>
    <property type="match status" value="1"/>
</dbReference>
<evidence type="ECO:0000313" key="6">
    <source>
        <dbReference type="EMBL" id="CZT00740.1"/>
    </source>
</evidence>
<dbReference type="GO" id="GO:0005506">
    <property type="term" value="F:iron ion binding"/>
    <property type="evidence" value="ECO:0007669"/>
    <property type="project" value="InterPro"/>
</dbReference>
<reference evidence="7" key="1">
    <citation type="submission" date="2016-03" db="EMBL/GenBank/DDBJ databases">
        <authorList>
            <person name="Ploux O."/>
        </authorList>
    </citation>
    <scope>NUCLEOTIDE SEQUENCE [LARGE SCALE GENOMIC DNA]</scope>
    <source>
        <strain evidence="7">UK7</strain>
    </source>
</reference>
<dbReference type="InParanoid" id="A0A1E1KRX8"/>
<dbReference type="InterPro" id="IPR002403">
    <property type="entry name" value="Cyt_P450_E_grp-IV"/>
</dbReference>
<dbReference type="GO" id="GO:0020037">
    <property type="term" value="F:heme binding"/>
    <property type="evidence" value="ECO:0007669"/>
    <property type="project" value="InterPro"/>
</dbReference>
<dbReference type="Gene3D" id="1.10.630.10">
    <property type="entry name" value="Cytochrome P450"/>
    <property type="match status" value="1"/>
</dbReference>
<keyword evidence="4 5" id="KW-0408">Iron</keyword>
<dbReference type="STRING" id="914237.A0A1E1KRX8"/>
<name>A0A1E1KRX8_9HELO</name>
<dbReference type="InterPro" id="IPR053007">
    <property type="entry name" value="CYP450_monoxygenase_sec-met"/>
</dbReference>